<dbReference type="Proteomes" id="UP000886887">
    <property type="component" value="Unassembled WGS sequence"/>
</dbReference>
<dbReference type="SUPFAM" id="SSF52317">
    <property type="entry name" value="Class I glutamine amidotransferase-like"/>
    <property type="match status" value="1"/>
</dbReference>
<proteinExistence type="predicted"/>
<dbReference type="PROSITE" id="PS51273">
    <property type="entry name" value="GATASE_TYPE_1"/>
    <property type="match status" value="1"/>
</dbReference>
<gene>
    <name evidence="1" type="ORF">IAB73_00285</name>
</gene>
<dbReference type="GO" id="GO:0005829">
    <property type="term" value="C:cytosol"/>
    <property type="evidence" value="ECO:0007669"/>
    <property type="project" value="TreeGrafter"/>
</dbReference>
<reference evidence="1" key="2">
    <citation type="journal article" date="2021" name="PeerJ">
        <title>Extensive microbial diversity within the chicken gut microbiome revealed by metagenomics and culture.</title>
        <authorList>
            <person name="Gilroy R."/>
            <person name="Ravi A."/>
            <person name="Getino M."/>
            <person name="Pursley I."/>
            <person name="Horton D.L."/>
            <person name="Alikhan N.F."/>
            <person name="Baker D."/>
            <person name="Gharbi K."/>
            <person name="Hall N."/>
            <person name="Watson M."/>
            <person name="Adriaenssens E.M."/>
            <person name="Foster-Nyarko E."/>
            <person name="Jarju S."/>
            <person name="Secka A."/>
            <person name="Antonio M."/>
            <person name="Oren A."/>
            <person name="Chaudhuri R.R."/>
            <person name="La Ragione R."/>
            <person name="Hildebrand F."/>
            <person name="Pallen M.J."/>
        </authorList>
    </citation>
    <scope>NUCLEOTIDE SEQUENCE</scope>
    <source>
        <strain evidence="1">ChiSxjej2B14-6234</strain>
    </source>
</reference>
<dbReference type="PANTHER" id="PTHR43235:SF1">
    <property type="entry name" value="GLUTAMINE AMIDOTRANSFERASE PB2B2.05-RELATED"/>
    <property type="match status" value="1"/>
</dbReference>
<dbReference type="InterPro" id="IPR044668">
    <property type="entry name" value="PuuD-like"/>
</dbReference>
<dbReference type="InterPro" id="IPR029062">
    <property type="entry name" value="Class_I_gatase-like"/>
</dbReference>
<protein>
    <submittedName>
        <fullName evidence="1">Gamma-glutamyl-gamma-aminobutyrate hydrolase family protein</fullName>
    </submittedName>
</protein>
<keyword evidence="1" id="KW-0378">Hydrolase</keyword>
<dbReference type="GO" id="GO:0006598">
    <property type="term" value="P:polyamine catabolic process"/>
    <property type="evidence" value="ECO:0007669"/>
    <property type="project" value="TreeGrafter"/>
</dbReference>
<dbReference type="PANTHER" id="PTHR43235">
    <property type="entry name" value="GLUTAMINE AMIDOTRANSFERASE PB2B2.05-RELATED"/>
    <property type="match status" value="1"/>
</dbReference>
<evidence type="ECO:0000313" key="2">
    <source>
        <dbReference type="Proteomes" id="UP000886887"/>
    </source>
</evidence>
<sequence>MNKPLVILTNDFEIKPTGVREICCPAPYLRAVGEAGGVPVLTGEQCPLELAERADGLVLTGGGDLEPSYYGEERRFESVVCDETRDAFELALTRAFLKRGRPILAICRGFQLLNVVLGGTLYQDLPEELGFIHSDRALRHFIVTQEGSVLRALFGERFRVNSTHHQAVKALGEGLTVTARSLEGVVEAYEHERLPILGCQFHPERLTCLTDDRRTPDFLPLFERFVAMCGER</sequence>
<name>A0A9D0Z881_9FIRM</name>
<dbReference type="EMBL" id="DVFJ01000001">
    <property type="protein sequence ID" value="HIQ70645.1"/>
    <property type="molecule type" value="Genomic_DNA"/>
</dbReference>
<organism evidence="1 2">
    <name type="scientific">Candidatus Onthenecus intestinigallinarum</name>
    <dbReference type="NCBI Taxonomy" id="2840875"/>
    <lineage>
        <taxon>Bacteria</taxon>
        <taxon>Bacillati</taxon>
        <taxon>Bacillota</taxon>
        <taxon>Clostridia</taxon>
        <taxon>Eubacteriales</taxon>
        <taxon>Candidatus Onthenecus</taxon>
    </lineage>
</organism>
<comment type="caution">
    <text evidence="1">The sequence shown here is derived from an EMBL/GenBank/DDBJ whole genome shotgun (WGS) entry which is preliminary data.</text>
</comment>
<dbReference type="Pfam" id="PF07722">
    <property type="entry name" value="Peptidase_C26"/>
    <property type="match status" value="1"/>
</dbReference>
<dbReference type="Gene3D" id="3.40.50.880">
    <property type="match status" value="1"/>
</dbReference>
<dbReference type="InterPro" id="IPR011697">
    <property type="entry name" value="Peptidase_C26"/>
</dbReference>
<accession>A0A9D0Z881</accession>
<reference evidence="1" key="1">
    <citation type="submission" date="2020-10" db="EMBL/GenBank/DDBJ databases">
        <authorList>
            <person name="Gilroy R."/>
        </authorList>
    </citation>
    <scope>NUCLEOTIDE SEQUENCE</scope>
    <source>
        <strain evidence="1">ChiSxjej2B14-6234</strain>
    </source>
</reference>
<dbReference type="GO" id="GO:0033969">
    <property type="term" value="F:gamma-glutamyl-gamma-aminobutyrate hydrolase activity"/>
    <property type="evidence" value="ECO:0007669"/>
    <property type="project" value="TreeGrafter"/>
</dbReference>
<dbReference type="CDD" id="cd01745">
    <property type="entry name" value="GATase1_2"/>
    <property type="match status" value="1"/>
</dbReference>
<dbReference type="AlphaFoldDB" id="A0A9D0Z881"/>
<evidence type="ECO:0000313" key="1">
    <source>
        <dbReference type="EMBL" id="HIQ70645.1"/>
    </source>
</evidence>